<dbReference type="Proteomes" id="UP001589627">
    <property type="component" value="Unassembled WGS sequence"/>
</dbReference>
<reference evidence="2 3" key="1">
    <citation type="submission" date="2024-09" db="EMBL/GenBank/DDBJ databases">
        <authorList>
            <person name="Sun Q."/>
            <person name="Mori K."/>
        </authorList>
    </citation>
    <scope>NUCLEOTIDE SEQUENCE [LARGE SCALE GENOMIC DNA]</scope>
    <source>
        <strain evidence="2 3">TBRC 0563</strain>
    </source>
</reference>
<evidence type="ECO:0000313" key="3">
    <source>
        <dbReference type="Proteomes" id="UP001589627"/>
    </source>
</evidence>
<gene>
    <name evidence="2" type="ORF">ACFFNX_43030</name>
</gene>
<sequence>MNRPKRAVTMLLVVTGISLGAGSTPATAAVTSVGHPGSPGVFHCC</sequence>
<feature type="signal peptide" evidence="1">
    <location>
        <begin position="1"/>
        <end position="28"/>
    </location>
</feature>
<accession>A0ABV5YV34</accession>
<dbReference type="EMBL" id="JBHLZP010000603">
    <property type="protein sequence ID" value="MFB9838943.1"/>
    <property type="molecule type" value="Genomic_DNA"/>
</dbReference>
<name>A0ABV5YV34_9ACTN</name>
<evidence type="ECO:0000256" key="1">
    <source>
        <dbReference type="SAM" id="SignalP"/>
    </source>
</evidence>
<dbReference type="RefSeq" id="WP_378212024.1">
    <property type="nucleotide sequence ID" value="NZ_JBHLZP010000603.1"/>
</dbReference>
<organism evidence="2 3">
    <name type="scientific">Actinoallomurus acaciae</name>
    <dbReference type="NCBI Taxonomy" id="502577"/>
    <lineage>
        <taxon>Bacteria</taxon>
        <taxon>Bacillati</taxon>
        <taxon>Actinomycetota</taxon>
        <taxon>Actinomycetes</taxon>
        <taxon>Streptosporangiales</taxon>
        <taxon>Thermomonosporaceae</taxon>
        <taxon>Actinoallomurus</taxon>
    </lineage>
</organism>
<comment type="caution">
    <text evidence="2">The sequence shown here is derived from an EMBL/GenBank/DDBJ whole genome shotgun (WGS) entry which is preliminary data.</text>
</comment>
<proteinExistence type="predicted"/>
<evidence type="ECO:0000313" key="2">
    <source>
        <dbReference type="EMBL" id="MFB9838943.1"/>
    </source>
</evidence>
<protein>
    <submittedName>
        <fullName evidence="2">Uncharacterized protein</fullName>
    </submittedName>
</protein>
<feature type="chain" id="PRO_5045455042" evidence="1">
    <location>
        <begin position="29"/>
        <end position="45"/>
    </location>
</feature>
<keyword evidence="1" id="KW-0732">Signal</keyword>
<keyword evidence="3" id="KW-1185">Reference proteome</keyword>